<evidence type="ECO:0000256" key="4">
    <source>
        <dbReference type="ARBA" id="ARBA00023186"/>
    </source>
</evidence>
<dbReference type="Gene3D" id="3.30.420.40">
    <property type="match status" value="2"/>
</dbReference>
<dbReference type="PROSITE" id="PS00329">
    <property type="entry name" value="HSP70_2"/>
    <property type="match status" value="1"/>
</dbReference>
<proteinExistence type="inferred from homology"/>
<organism evidence="6 7">
    <name type="scientific">Desulfonema magnum</name>
    <dbReference type="NCBI Taxonomy" id="45655"/>
    <lineage>
        <taxon>Bacteria</taxon>
        <taxon>Pseudomonadati</taxon>
        <taxon>Thermodesulfobacteriota</taxon>
        <taxon>Desulfobacteria</taxon>
        <taxon>Desulfobacterales</taxon>
        <taxon>Desulfococcaceae</taxon>
        <taxon>Desulfonema</taxon>
    </lineage>
</organism>
<dbReference type="InterPro" id="IPR013126">
    <property type="entry name" value="Hsp_70_fam"/>
</dbReference>
<dbReference type="CDD" id="cd24029">
    <property type="entry name" value="ASKHA_NBD_HSP70_DnaK_HscA_HscC"/>
    <property type="match status" value="1"/>
</dbReference>
<keyword evidence="3 5" id="KW-0067">ATP-binding</keyword>
<sequence length="527" mass="57533">MANIVEKNSGYVLGIDLGTTNCAVAVYKGGNAEIITIDGSKTMPSVMSVLRNGEILVGSQAKSRSLTDPENTVTSVKREMAKDWGKEFAGLPDRTYSPADISAEILSKLISGVRENENIDLGGNPKYVVICVPANFNDAQKKETKKAGELANLEVLHLLEEPVAAAYAYAMERERSQTILVYDLGGGTFDVSVLQVDSTESENKNFKVLSKEGIPKLGGDDFDRILMKIAAEKLKETSGIDILDLKKDQGLSQKKLGEAQQKLKEAVMTGKHELTESLNAKVDLPNLIHDEGGKPHHIDMEITREQFNNEIRGLILQTKEAVQKAMDNAELTIGDIDRIILVGGSTKVPLVKEMLEEMFGREPYSDTDPDTAIARGAAILGATLNLPEDPELVPKYDGDEPDFGIVIRNKVTHHLGIEVVGGKFSCLIPKGTVIPEHAPETATKEYSTPRDNMTELAIRVYQSAEDDAEYVSSDGVKCIGEFFLTGIPPRPRGEECITVNFEIDDQNLLKVRASSSGSSKELEIRES</sequence>
<evidence type="ECO:0000313" key="6">
    <source>
        <dbReference type="EMBL" id="QTA88457.1"/>
    </source>
</evidence>
<dbReference type="InterPro" id="IPR029047">
    <property type="entry name" value="HSP70_peptide-bd_sf"/>
</dbReference>
<accession>A0A975BNE3</accession>
<dbReference type="SUPFAM" id="SSF100920">
    <property type="entry name" value="Heat shock protein 70kD (HSP70), peptide-binding domain"/>
    <property type="match status" value="1"/>
</dbReference>
<reference evidence="6" key="1">
    <citation type="journal article" date="2021" name="Microb. Physiol.">
        <title>Proteogenomic Insights into the Physiology of Marine, Sulfate-Reducing, Filamentous Desulfonema limicola and Desulfonema magnum.</title>
        <authorList>
            <person name="Schnaars V."/>
            <person name="Wohlbrand L."/>
            <person name="Scheve S."/>
            <person name="Hinrichs C."/>
            <person name="Reinhardt R."/>
            <person name="Rabus R."/>
        </authorList>
    </citation>
    <scope>NUCLEOTIDE SEQUENCE</scope>
    <source>
        <strain evidence="6">4be13</strain>
    </source>
</reference>
<comment type="similarity">
    <text evidence="1 5">Belongs to the heat shock protein 70 family.</text>
</comment>
<dbReference type="GO" id="GO:0005524">
    <property type="term" value="F:ATP binding"/>
    <property type="evidence" value="ECO:0007669"/>
    <property type="project" value="UniProtKB-KW"/>
</dbReference>
<dbReference type="KEGG" id="dmm:dnm_045030"/>
<dbReference type="Proteomes" id="UP000663722">
    <property type="component" value="Chromosome"/>
</dbReference>
<keyword evidence="7" id="KW-1185">Reference proteome</keyword>
<dbReference type="Pfam" id="PF00012">
    <property type="entry name" value="HSP70"/>
    <property type="match status" value="1"/>
</dbReference>
<evidence type="ECO:0000256" key="1">
    <source>
        <dbReference type="ARBA" id="ARBA00007381"/>
    </source>
</evidence>
<dbReference type="InterPro" id="IPR018181">
    <property type="entry name" value="Heat_shock_70_CS"/>
</dbReference>
<evidence type="ECO:0000256" key="2">
    <source>
        <dbReference type="ARBA" id="ARBA00022741"/>
    </source>
</evidence>
<keyword evidence="4" id="KW-0143">Chaperone</keyword>
<name>A0A975BNE3_9BACT</name>
<dbReference type="PANTHER" id="PTHR19375">
    <property type="entry name" value="HEAT SHOCK PROTEIN 70KDA"/>
    <property type="match status" value="1"/>
</dbReference>
<dbReference type="InterPro" id="IPR043129">
    <property type="entry name" value="ATPase_NBD"/>
</dbReference>
<protein>
    <submittedName>
        <fullName evidence="6">Chaperone Hsp70 family protein</fullName>
    </submittedName>
</protein>
<evidence type="ECO:0000256" key="5">
    <source>
        <dbReference type="RuleBase" id="RU003322"/>
    </source>
</evidence>
<evidence type="ECO:0000256" key="3">
    <source>
        <dbReference type="ARBA" id="ARBA00022840"/>
    </source>
</evidence>
<gene>
    <name evidence="6" type="ORF">dnm_045030</name>
</gene>
<dbReference type="PROSITE" id="PS00297">
    <property type="entry name" value="HSP70_1"/>
    <property type="match status" value="1"/>
</dbReference>
<dbReference type="SUPFAM" id="SSF53067">
    <property type="entry name" value="Actin-like ATPase domain"/>
    <property type="match status" value="2"/>
</dbReference>
<dbReference type="FunFam" id="3.90.640.10:FF:000003">
    <property type="entry name" value="Molecular chaperone DnaK"/>
    <property type="match status" value="1"/>
</dbReference>
<dbReference type="GO" id="GO:0140662">
    <property type="term" value="F:ATP-dependent protein folding chaperone"/>
    <property type="evidence" value="ECO:0007669"/>
    <property type="project" value="InterPro"/>
</dbReference>
<dbReference type="AlphaFoldDB" id="A0A975BNE3"/>
<dbReference type="PROSITE" id="PS01036">
    <property type="entry name" value="HSP70_3"/>
    <property type="match status" value="1"/>
</dbReference>
<dbReference type="FunFam" id="3.30.420.40:FF:000071">
    <property type="entry name" value="Molecular chaperone DnaK"/>
    <property type="match status" value="1"/>
</dbReference>
<keyword evidence="2 5" id="KW-0547">Nucleotide-binding</keyword>
<dbReference type="RefSeq" id="WP_207683214.1">
    <property type="nucleotide sequence ID" value="NZ_CP061800.1"/>
</dbReference>
<dbReference type="EMBL" id="CP061800">
    <property type="protein sequence ID" value="QTA88457.1"/>
    <property type="molecule type" value="Genomic_DNA"/>
</dbReference>
<dbReference type="Gene3D" id="3.90.640.10">
    <property type="entry name" value="Actin, Chain A, domain 4"/>
    <property type="match status" value="1"/>
</dbReference>
<evidence type="ECO:0000313" key="7">
    <source>
        <dbReference type="Proteomes" id="UP000663722"/>
    </source>
</evidence>
<dbReference type="PRINTS" id="PR00301">
    <property type="entry name" value="HEATSHOCK70"/>
</dbReference>
<dbReference type="Gene3D" id="2.60.34.10">
    <property type="entry name" value="Substrate Binding Domain Of DNAk, Chain A, domain 1"/>
    <property type="match status" value="1"/>
</dbReference>